<dbReference type="Proteomes" id="UP000479710">
    <property type="component" value="Unassembled WGS sequence"/>
</dbReference>
<accession>A0A6G1E8L6</accession>
<organism evidence="2 3">
    <name type="scientific">Oryza meyeriana var. granulata</name>
    <dbReference type="NCBI Taxonomy" id="110450"/>
    <lineage>
        <taxon>Eukaryota</taxon>
        <taxon>Viridiplantae</taxon>
        <taxon>Streptophyta</taxon>
        <taxon>Embryophyta</taxon>
        <taxon>Tracheophyta</taxon>
        <taxon>Spermatophyta</taxon>
        <taxon>Magnoliopsida</taxon>
        <taxon>Liliopsida</taxon>
        <taxon>Poales</taxon>
        <taxon>Poaceae</taxon>
        <taxon>BOP clade</taxon>
        <taxon>Oryzoideae</taxon>
        <taxon>Oryzeae</taxon>
        <taxon>Oryzinae</taxon>
        <taxon>Oryza</taxon>
        <taxon>Oryza meyeriana</taxon>
    </lineage>
</organism>
<proteinExistence type="predicted"/>
<dbReference type="AlphaFoldDB" id="A0A6G1E8L6"/>
<sequence length="60" mass="6603">MRGQPLGLHHHQGGWSSQRVKSQAGSLNQHVLNLAIPMSQARVVARDPNVGDPERPSRSR</sequence>
<evidence type="ECO:0000313" key="2">
    <source>
        <dbReference type="EMBL" id="KAF0920293.1"/>
    </source>
</evidence>
<dbReference type="EMBL" id="SPHZ02000005">
    <property type="protein sequence ID" value="KAF0920293.1"/>
    <property type="molecule type" value="Genomic_DNA"/>
</dbReference>
<evidence type="ECO:0000313" key="3">
    <source>
        <dbReference type="Proteomes" id="UP000479710"/>
    </source>
</evidence>
<feature type="region of interest" description="Disordered" evidence="1">
    <location>
        <begin position="1"/>
        <end position="26"/>
    </location>
</feature>
<feature type="compositionally biased region" description="Polar residues" evidence="1">
    <location>
        <begin position="15"/>
        <end position="26"/>
    </location>
</feature>
<reference evidence="2 3" key="1">
    <citation type="submission" date="2019-11" db="EMBL/GenBank/DDBJ databases">
        <title>Whole genome sequence of Oryza granulata.</title>
        <authorList>
            <person name="Li W."/>
        </authorList>
    </citation>
    <scope>NUCLEOTIDE SEQUENCE [LARGE SCALE GENOMIC DNA]</scope>
    <source>
        <strain evidence="3">cv. Menghai</strain>
        <tissue evidence="2">Leaf</tissue>
    </source>
</reference>
<evidence type="ECO:0000256" key="1">
    <source>
        <dbReference type="SAM" id="MobiDB-lite"/>
    </source>
</evidence>
<gene>
    <name evidence="2" type="ORF">E2562_034621</name>
</gene>
<keyword evidence="3" id="KW-1185">Reference proteome</keyword>
<protein>
    <submittedName>
        <fullName evidence="2">Uncharacterized protein</fullName>
    </submittedName>
</protein>
<comment type="caution">
    <text evidence="2">The sequence shown here is derived from an EMBL/GenBank/DDBJ whole genome shotgun (WGS) entry which is preliminary data.</text>
</comment>
<name>A0A6G1E8L6_9ORYZ</name>